<proteinExistence type="inferred from homology"/>
<name>A0A9W6Z7H1_AMBMO</name>
<dbReference type="AlphaFoldDB" id="A0A9W6Z7H1"/>
<comment type="similarity">
    <text evidence="1">Belongs to the AIM18/AIM46 family.</text>
</comment>
<feature type="domain" description="Chalcone isomerase" evidence="3">
    <location>
        <begin position="108"/>
        <end position="325"/>
    </location>
</feature>
<evidence type="ECO:0000313" key="4">
    <source>
        <dbReference type="EMBL" id="GMG56016.1"/>
    </source>
</evidence>
<gene>
    <name evidence="4" type="ORF">Amon01_000808500</name>
</gene>
<dbReference type="GO" id="GO:0016872">
    <property type="term" value="F:intramolecular lyase activity"/>
    <property type="evidence" value="ECO:0007669"/>
    <property type="project" value="InterPro"/>
</dbReference>
<keyword evidence="5" id="KW-1185">Reference proteome</keyword>
<sequence>MFPNTILNSLRQSVKTGLKQKSSIHTSSTLLNQLASLSRPTTSSSSSNSFFKLSAISGAALATTALTLYGLSDNLSNDNKPTDLESTIVVDSTVDPFPLELKTELTTPFQMIGSGIRTVTFLRMRVYALGLYLATDDIPLIKRIWKSNFIKSFYEPHNDSEGQGPDPTASHAECLKHGLNDPKVSSILVNNLLNSGVRLAARIVPVRNTDFNHLRDGLTKTIKNSELYKELNKTDDETAERLSIGLHQLRDVFNSRRTSAAINSVMVLEIIDNGRLQVSFQQYDRHEGFHENIIIGVVEEPLVSKCLFSGYLNVNRPMNQNARDTSIESLVGLF</sequence>
<dbReference type="InterPro" id="IPR016088">
    <property type="entry name" value="Chalcone_isomerase_3-sand"/>
</dbReference>
<evidence type="ECO:0000256" key="1">
    <source>
        <dbReference type="ARBA" id="ARBA00009111"/>
    </source>
</evidence>
<dbReference type="Pfam" id="PF16035">
    <property type="entry name" value="Chalcone_2"/>
    <property type="match status" value="1"/>
</dbReference>
<evidence type="ECO:0000256" key="2">
    <source>
        <dbReference type="ARBA" id="ARBA00018755"/>
    </source>
</evidence>
<dbReference type="InterPro" id="IPR036298">
    <property type="entry name" value="Chalcone_isomerase_sf"/>
</dbReference>
<dbReference type="OrthoDB" id="18193at2759"/>
<reference evidence="4" key="1">
    <citation type="submission" date="2023-04" db="EMBL/GenBank/DDBJ databases">
        <title>Ambrosiozyma monospora NBRC 1965.</title>
        <authorList>
            <person name="Ichikawa N."/>
            <person name="Sato H."/>
            <person name="Tonouchi N."/>
        </authorList>
    </citation>
    <scope>NUCLEOTIDE SEQUENCE</scope>
    <source>
        <strain evidence="4">NBRC 1965</strain>
    </source>
</reference>
<dbReference type="EMBL" id="BSXU01006628">
    <property type="protein sequence ID" value="GMG56016.1"/>
    <property type="molecule type" value="Genomic_DNA"/>
</dbReference>
<accession>A0A9W6Z7H1</accession>
<evidence type="ECO:0000313" key="5">
    <source>
        <dbReference type="Proteomes" id="UP001165063"/>
    </source>
</evidence>
<comment type="caution">
    <text evidence="4">The sequence shown here is derived from an EMBL/GenBank/DDBJ whole genome shotgun (WGS) entry which is preliminary data.</text>
</comment>
<dbReference type="SUPFAM" id="SSF54626">
    <property type="entry name" value="Chalcone isomerase"/>
    <property type="match status" value="2"/>
</dbReference>
<dbReference type="PANTHER" id="PTHR47284">
    <property type="entry name" value="FATTY-ACID-BINDING PROTEIN 2"/>
    <property type="match status" value="1"/>
</dbReference>
<organism evidence="4 5">
    <name type="scientific">Ambrosiozyma monospora</name>
    <name type="common">Yeast</name>
    <name type="synonym">Endomycopsis monosporus</name>
    <dbReference type="NCBI Taxonomy" id="43982"/>
    <lineage>
        <taxon>Eukaryota</taxon>
        <taxon>Fungi</taxon>
        <taxon>Dikarya</taxon>
        <taxon>Ascomycota</taxon>
        <taxon>Saccharomycotina</taxon>
        <taxon>Pichiomycetes</taxon>
        <taxon>Pichiales</taxon>
        <taxon>Pichiaceae</taxon>
        <taxon>Ambrosiozyma</taxon>
    </lineage>
</organism>
<dbReference type="InterPro" id="IPR016087">
    <property type="entry name" value="Chalcone_isomerase"/>
</dbReference>
<dbReference type="Gene3D" id="3.50.70.10">
    <property type="match status" value="1"/>
</dbReference>
<evidence type="ECO:0000259" key="3">
    <source>
        <dbReference type="Pfam" id="PF16035"/>
    </source>
</evidence>
<protein>
    <recommendedName>
        <fullName evidence="2">Altered inheritance of mitochondria protein 18, mitochondrial</fullName>
    </recommendedName>
</protein>
<dbReference type="Proteomes" id="UP001165063">
    <property type="component" value="Unassembled WGS sequence"/>
</dbReference>
<dbReference type="PANTHER" id="PTHR47284:SF3">
    <property type="entry name" value="FATTY-ACID-BINDING PROTEIN 2"/>
    <property type="match status" value="1"/>
</dbReference>